<evidence type="ECO:0000313" key="1">
    <source>
        <dbReference type="EMBL" id="KGK97790.1"/>
    </source>
</evidence>
<accession>A0A099SXX4</accession>
<dbReference type="AlphaFoldDB" id="A0A099SXX4"/>
<comment type="caution">
    <text evidence="1">The sequence shown here is derived from an EMBL/GenBank/DDBJ whole genome shotgun (WGS) entry which is preliminary data.</text>
</comment>
<evidence type="ECO:0008006" key="3">
    <source>
        <dbReference type="Google" id="ProtNLM"/>
    </source>
</evidence>
<reference evidence="1 2" key="1">
    <citation type="submission" date="2014-09" db="EMBL/GenBank/DDBJ databases">
        <title>Draft genome sequence of an obligately methylotrophic methanogen, Methanococcoides methylutens, isolated from marine sediment.</title>
        <authorList>
            <person name="Guan Y."/>
            <person name="Ngugi D.K."/>
            <person name="Blom J."/>
            <person name="Ali S."/>
            <person name="Ferry J.G."/>
            <person name="Stingl U."/>
        </authorList>
    </citation>
    <scope>NUCLEOTIDE SEQUENCE [LARGE SCALE GENOMIC DNA]</scope>
    <source>
        <strain evidence="1 2">DSM 2657</strain>
    </source>
</reference>
<evidence type="ECO:0000313" key="2">
    <source>
        <dbReference type="Proteomes" id="UP000029859"/>
    </source>
</evidence>
<dbReference type="OrthoDB" id="70832at2157"/>
<dbReference type="EMBL" id="JRHO01000014">
    <property type="protein sequence ID" value="KGK97790.1"/>
    <property type="molecule type" value="Genomic_DNA"/>
</dbReference>
<dbReference type="Pfam" id="PF09892">
    <property type="entry name" value="DUF2119"/>
    <property type="match status" value="1"/>
</dbReference>
<protein>
    <recommendedName>
        <fullName evidence="3">DUF2119 domain-containing protein</fullName>
    </recommendedName>
</protein>
<keyword evidence="2" id="KW-1185">Reference proteome</keyword>
<dbReference type="RefSeq" id="WP_048194859.1">
    <property type="nucleotide sequence ID" value="NZ_CAAGSM010000001.1"/>
</dbReference>
<dbReference type="Proteomes" id="UP000029859">
    <property type="component" value="Unassembled WGS sequence"/>
</dbReference>
<name>A0A099SXX4_METMT</name>
<dbReference type="PIRSF" id="PIRSF005919">
    <property type="entry name" value="UCP005919"/>
    <property type="match status" value="1"/>
</dbReference>
<gene>
    <name evidence="1" type="ORF">LI82_08435</name>
</gene>
<dbReference type="InterPro" id="IPR019218">
    <property type="entry name" value="DUF2119"/>
</dbReference>
<proteinExistence type="predicted"/>
<sequence length="193" mass="21919">MLLKLYGKGRPFRLFVAGLHGSEWRDTSSVLLNLERPVSGTLALLLVVNRGQYISTLDIDYYSGVGKAIVDVVEKYRPDIYVELHSYSKENFCKLISKDRLSNVGAPGFSILENGVLMGSVSPHIRREHFPVEALCLTFEVEKDNLRSQKFASGMIDIVKGCNSRDEFIDYMIEHYPEVAKKAIEDYKKFYGL</sequence>
<organism evidence="1 2">
    <name type="scientific">Methanococcoides methylutens</name>
    <dbReference type="NCBI Taxonomy" id="2226"/>
    <lineage>
        <taxon>Archaea</taxon>
        <taxon>Methanobacteriati</taxon>
        <taxon>Methanobacteriota</taxon>
        <taxon>Stenosarchaea group</taxon>
        <taxon>Methanomicrobia</taxon>
        <taxon>Methanosarcinales</taxon>
        <taxon>Methanosarcinaceae</taxon>
        <taxon>Methanococcoides</taxon>
    </lineage>
</organism>